<comment type="caution">
    <text evidence="2">The sequence shown here is derived from an EMBL/GenBank/DDBJ whole genome shotgun (WGS) entry which is preliminary data.</text>
</comment>
<proteinExistence type="predicted"/>
<reference evidence="2 3" key="1">
    <citation type="submission" date="2021-01" db="EMBL/GenBank/DDBJ databases">
        <title>Chromosome-level genome assembly of a human fungal pathogen reveals clustering of transcriptionally co-regulated genes.</title>
        <authorList>
            <person name="Voorhies M."/>
            <person name="Cohen S."/>
            <person name="Shea T.P."/>
            <person name="Petrus S."/>
            <person name="Munoz J.F."/>
            <person name="Poplawski S."/>
            <person name="Goldman W.E."/>
            <person name="Michael T."/>
            <person name="Cuomo C.A."/>
            <person name="Sil A."/>
            <person name="Beyhan S."/>
        </authorList>
    </citation>
    <scope>NUCLEOTIDE SEQUENCE [LARGE SCALE GENOMIC DNA]</scope>
    <source>
        <strain evidence="2 3">G184AR</strain>
    </source>
</reference>
<keyword evidence="1" id="KW-0472">Membrane</keyword>
<keyword evidence="1" id="KW-0812">Transmembrane</keyword>
<dbReference type="AlphaFoldDB" id="A0A8H8D5Z9"/>
<gene>
    <name evidence="2" type="ORF">I7I52_00752</name>
</gene>
<evidence type="ECO:0000313" key="3">
    <source>
        <dbReference type="Proteomes" id="UP000670092"/>
    </source>
</evidence>
<protein>
    <submittedName>
        <fullName evidence="2">Uncharacterized protein</fullName>
    </submittedName>
</protein>
<dbReference type="Proteomes" id="UP000670092">
    <property type="component" value="Unassembled WGS sequence"/>
</dbReference>
<keyword evidence="1" id="KW-1133">Transmembrane helix</keyword>
<dbReference type="VEuPathDB" id="FungiDB:I7I52_00752"/>
<dbReference type="EMBL" id="JAEVHI010000001">
    <property type="protein sequence ID" value="KAG5302941.1"/>
    <property type="molecule type" value="Genomic_DNA"/>
</dbReference>
<evidence type="ECO:0000313" key="2">
    <source>
        <dbReference type="EMBL" id="KAG5302941.1"/>
    </source>
</evidence>
<feature type="transmembrane region" description="Helical" evidence="1">
    <location>
        <begin position="31"/>
        <end position="54"/>
    </location>
</feature>
<accession>A0A8H8D5Z9</accession>
<name>A0A8H8D5Z9_AJECA</name>
<evidence type="ECO:0000256" key="1">
    <source>
        <dbReference type="SAM" id="Phobius"/>
    </source>
</evidence>
<sequence>MRMVHLRTSDHYMAGNNMAFPLSKVFWNNNMTLYIDLCLLFDFSLLFNLSLMFGSQTHPLLKKKKQI</sequence>
<organism evidence="2 3">
    <name type="scientific">Ajellomyces capsulatus</name>
    <name type="common">Darling's disease fungus</name>
    <name type="synonym">Histoplasma capsulatum</name>
    <dbReference type="NCBI Taxonomy" id="5037"/>
    <lineage>
        <taxon>Eukaryota</taxon>
        <taxon>Fungi</taxon>
        <taxon>Dikarya</taxon>
        <taxon>Ascomycota</taxon>
        <taxon>Pezizomycotina</taxon>
        <taxon>Eurotiomycetes</taxon>
        <taxon>Eurotiomycetidae</taxon>
        <taxon>Onygenales</taxon>
        <taxon>Ajellomycetaceae</taxon>
        <taxon>Histoplasma</taxon>
    </lineage>
</organism>